<organism evidence="1">
    <name type="scientific">marine sediment metagenome</name>
    <dbReference type="NCBI Taxonomy" id="412755"/>
    <lineage>
        <taxon>unclassified sequences</taxon>
        <taxon>metagenomes</taxon>
        <taxon>ecological metagenomes</taxon>
    </lineage>
</organism>
<accession>X0ZZH7</accession>
<evidence type="ECO:0000313" key="1">
    <source>
        <dbReference type="EMBL" id="GAG53416.1"/>
    </source>
</evidence>
<name>X0ZZH7_9ZZZZ</name>
<feature type="non-terminal residue" evidence="1">
    <location>
        <position position="1"/>
    </location>
</feature>
<gene>
    <name evidence="1" type="ORF">S01H1_76257</name>
</gene>
<proteinExistence type="predicted"/>
<sequence>VPSSSPDRIAGLQPADMGSNPIGTINIGRKDMNLKHYLFVIDTNRYSGNFEREMCAYMTGQLQECRRGDELAEIAEKEIPEEVEQFEEIIAWVWTEWGRRSVDIFPNPNHKNEFGGPDFCSVAIYFNSIPDLEQIMLLKERARKYSSLHLATEAIKIEGFRLFAYYDMYKEIKGNWRKL</sequence>
<comment type="caution">
    <text evidence="1">The sequence shown here is derived from an EMBL/GenBank/DDBJ whole genome shotgun (WGS) entry which is preliminary data.</text>
</comment>
<reference evidence="1" key="1">
    <citation type="journal article" date="2014" name="Front. Microbiol.">
        <title>High frequency of phylogenetically diverse reductive dehalogenase-homologous genes in deep subseafloor sedimentary metagenomes.</title>
        <authorList>
            <person name="Kawai M."/>
            <person name="Futagami T."/>
            <person name="Toyoda A."/>
            <person name="Takaki Y."/>
            <person name="Nishi S."/>
            <person name="Hori S."/>
            <person name="Arai W."/>
            <person name="Tsubouchi T."/>
            <person name="Morono Y."/>
            <person name="Uchiyama I."/>
            <person name="Ito T."/>
            <person name="Fujiyama A."/>
            <person name="Inagaki F."/>
            <person name="Takami H."/>
        </authorList>
    </citation>
    <scope>NUCLEOTIDE SEQUENCE</scope>
    <source>
        <strain evidence="1">Expedition CK06-06</strain>
    </source>
</reference>
<dbReference type="AlphaFoldDB" id="X0ZZH7"/>
<dbReference type="EMBL" id="BARS01051164">
    <property type="protein sequence ID" value="GAG53416.1"/>
    <property type="molecule type" value="Genomic_DNA"/>
</dbReference>
<protein>
    <submittedName>
        <fullName evidence="1">Uncharacterized protein</fullName>
    </submittedName>
</protein>